<keyword evidence="1" id="KW-0732">Signal</keyword>
<dbReference type="OrthoDB" id="495539at2"/>
<keyword evidence="3" id="KW-1185">Reference proteome</keyword>
<reference evidence="2 3" key="1">
    <citation type="journal article" date="2015" name="Genome Announc.">
        <title>Genome Assemblies of Three Soil-Associated Devosia species: D. insulae, D. limi, and D. soli.</title>
        <authorList>
            <person name="Hassan Y.I."/>
            <person name="Lepp D."/>
            <person name="Zhou T."/>
        </authorList>
    </citation>
    <scope>NUCLEOTIDE SEQUENCE [LARGE SCALE GENOMIC DNA]</scope>
    <source>
        <strain evidence="2 3">DS-56</strain>
    </source>
</reference>
<dbReference type="EMBL" id="LAJE02000217">
    <property type="protein sequence ID" value="OEO30332.1"/>
    <property type="molecule type" value="Genomic_DNA"/>
</dbReference>
<feature type="chain" id="PRO_5009190364" evidence="1">
    <location>
        <begin position="17"/>
        <end position="138"/>
    </location>
</feature>
<evidence type="ECO:0000313" key="2">
    <source>
        <dbReference type="EMBL" id="OEO30332.1"/>
    </source>
</evidence>
<proteinExistence type="predicted"/>
<protein>
    <submittedName>
        <fullName evidence="2">Uncharacterized protein</fullName>
    </submittedName>
</protein>
<feature type="signal peptide" evidence="1">
    <location>
        <begin position="1"/>
        <end position="16"/>
    </location>
</feature>
<accession>A0A1E5XNZ9</accession>
<evidence type="ECO:0000313" key="3">
    <source>
        <dbReference type="Proteomes" id="UP000095463"/>
    </source>
</evidence>
<dbReference type="AlphaFoldDB" id="A0A1E5XNZ9"/>
<sequence>MLGVVLTALLAMPAAAAEVELDANDSGQIEFVMPSGNVGCIVTPEGGTDVYQPEDGGPEIMCDRVEPEYVRVVLGADSAEELDEVGDPSCCGAEQVLHYGQWAEIEGFLCYSKKTGLTCTTEDEAHGFSMARAGIETW</sequence>
<evidence type="ECO:0000256" key="1">
    <source>
        <dbReference type="SAM" id="SignalP"/>
    </source>
</evidence>
<organism evidence="2 3">
    <name type="scientific">Devosia insulae DS-56</name>
    <dbReference type="NCBI Taxonomy" id="1116389"/>
    <lineage>
        <taxon>Bacteria</taxon>
        <taxon>Pseudomonadati</taxon>
        <taxon>Pseudomonadota</taxon>
        <taxon>Alphaproteobacteria</taxon>
        <taxon>Hyphomicrobiales</taxon>
        <taxon>Devosiaceae</taxon>
        <taxon>Devosia</taxon>
    </lineage>
</organism>
<name>A0A1E5XNZ9_9HYPH</name>
<comment type="caution">
    <text evidence="2">The sequence shown here is derived from an EMBL/GenBank/DDBJ whole genome shotgun (WGS) entry which is preliminary data.</text>
</comment>
<dbReference type="Proteomes" id="UP000095463">
    <property type="component" value="Unassembled WGS sequence"/>
</dbReference>
<gene>
    <name evidence="2" type="ORF">VW23_021880</name>
</gene>